<sequence>MFYQNGQKMGKIEIINQSNTLWNKASLDYLENHLKHINTGWKLQMLNRLTQITLLSITPKNPLFRMP</sequence>
<evidence type="ECO:0000313" key="2">
    <source>
        <dbReference type="Proteomes" id="UP001623558"/>
    </source>
</evidence>
<keyword evidence="2" id="KW-1185">Reference proteome</keyword>
<proteinExistence type="predicted"/>
<dbReference type="Proteomes" id="UP001623558">
    <property type="component" value="Unassembled WGS sequence"/>
</dbReference>
<dbReference type="EMBL" id="JBEWZH010000005">
    <property type="protein sequence ID" value="MFL0162366.1"/>
    <property type="molecule type" value="Genomic_DNA"/>
</dbReference>
<evidence type="ECO:0000313" key="1">
    <source>
        <dbReference type="EMBL" id="MFL0162366.1"/>
    </source>
</evidence>
<protein>
    <recommendedName>
        <fullName evidence="3">DUF4177 domain-containing protein</fullName>
    </recommendedName>
</protein>
<name>A0ABW8RUF9_9BACT</name>
<comment type="caution">
    <text evidence="1">The sequence shown here is derived from an EMBL/GenBank/DDBJ whole genome shotgun (WGS) entry which is preliminary data.</text>
</comment>
<organism evidence="1 2">
    <name type="scientific">Aquirufa salirivi</name>
    <dbReference type="NCBI Taxonomy" id="3104729"/>
    <lineage>
        <taxon>Bacteria</taxon>
        <taxon>Pseudomonadati</taxon>
        <taxon>Bacteroidota</taxon>
        <taxon>Cytophagia</taxon>
        <taxon>Cytophagales</taxon>
        <taxon>Flectobacillaceae</taxon>
        <taxon>Aquirufa</taxon>
    </lineage>
</organism>
<accession>A0ABW8RUF9</accession>
<gene>
    <name evidence="1" type="ORF">U0R11_08185</name>
</gene>
<evidence type="ECO:0008006" key="3">
    <source>
        <dbReference type="Google" id="ProtNLM"/>
    </source>
</evidence>
<reference evidence="1 2" key="1">
    <citation type="submission" date="2024-07" db="EMBL/GenBank/DDBJ databases">
        <authorList>
            <person name="Pitt A."/>
            <person name="Hahn M.W."/>
        </authorList>
    </citation>
    <scope>NUCLEOTIDE SEQUENCE [LARGE SCALE GENOMIC DNA]</scope>
    <source>
        <strain evidence="1 2">1-SAACH-A3</strain>
    </source>
</reference>